<feature type="region of interest" description="Disordered" evidence="1">
    <location>
        <begin position="1"/>
        <end position="76"/>
    </location>
</feature>
<organism evidence="2 3">
    <name type="scientific">Planoprotostelium fungivorum</name>
    <dbReference type="NCBI Taxonomy" id="1890364"/>
    <lineage>
        <taxon>Eukaryota</taxon>
        <taxon>Amoebozoa</taxon>
        <taxon>Evosea</taxon>
        <taxon>Variosea</taxon>
        <taxon>Cavosteliida</taxon>
        <taxon>Cavosteliaceae</taxon>
        <taxon>Planoprotostelium</taxon>
    </lineage>
</organism>
<dbReference type="InParanoid" id="A0A2P6MS85"/>
<feature type="compositionally biased region" description="Low complexity" evidence="1">
    <location>
        <begin position="30"/>
        <end position="42"/>
    </location>
</feature>
<dbReference type="AlphaFoldDB" id="A0A2P6MS85"/>
<protein>
    <submittedName>
        <fullName evidence="2">Uncharacterized protein</fullName>
    </submittedName>
</protein>
<feature type="compositionally biased region" description="Polar residues" evidence="1">
    <location>
        <begin position="1"/>
        <end position="29"/>
    </location>
</feature>
<proteinExistence type="predicted"/>
<sequence length="737" mass="85832">MTSDSKPTLDQQAKDSTPQNRQYAIKSSKSPSTQPPYLSSPSTQPPYPSSPATQPPYPSSPAAPSDTDDPDPLTTPLHPPFEEFLWIHSNKYTAERIAAYAVELPLWNPQLKKKNRMPAASVEHIECFEEFLASKYALHNARLDAEVINSVNLHLMNLDKTADTRVTANYKSHLGHFLTFIMHMEGTEHVTQYTAGSIFSSLSRLRSFEEFLCKRGCSASHVRTETTFLSDEEKATWTQSYRWLNATSVRLANTIKIERNAIFSLENCKKMGQWLDPDQLKFMHENIMMIMTHLMEQFKMNKWRTTHMDVWNAGMITLFHYAALGNRFEWVMTICEQNIEYKTIDGKMLITITPSSAEKRPRSDDVPIIGHLAKLLQYHMRVVRGWQRRMFNKKRVAQPWPASIWISNRMTAASEDYVADSFQRMMTLLFPYHHVTSRNMSLPFGPLKDLSPEGITVNERDTIWAMLQGHTKKIMRDIYNRVRPIQQSILVMEHMQEAILVQEDADIIELSAQLDKLLAEGLSQAATLDVEPEDISFPENSVDEYNSMSKIERRVQIIKARNDIRANVHREFHLSKKKEHPWTQVRYMMRHKYPNDEFLQKYIHDHLDTVCCKVTCNGQTFWEIKFCSRGFVNKVIVTYETLRDNMRPERIPELQRADISTREKRGLYLPDGQVREWWNMKPYNWENIRARLAGKFKTLSQLAKEEKAERMKSLEQLAYDEKVYGSIFYDSDDSDDE</sequence>
<feature type="compositionally biased region" description="Pro residues" evidence="1">
    <location>
        <begin position="43"/>
        <end position="61"/>
    </location>
</feature>
<dbReference type="Proteomes" id="UP000241769">
    <property type="component" value="Unassembled WGS sequence"/>
</dbReference>
<dbReference type="EMBL" id="MDYQ01000456">
    <property type="protein sequence ID" value="PRP74553.1"/>
    <property type="molecule type" value="Genomic_DNA"/>
</dbReference>
<comment type="caution">
    <text evidence="2">The sequence shown here is derived from an EMBL/GenBank/DDBJ whole genome shotgun (WGS) entry which is preliminary data.</text>
</comment>
<reference evidence="2 3" key="1">
    <citation type="journal article" date="2018" name="Genome Biol. Evol.">
        <title>Multiple Roots of Fruiting Body Formation in Amoebozoa.</title>
        <authorList>
            <person name="Hillmann F."/>
            <person name="Forbes G."/>
            <person name="Novohradska S."/>
            <person name="Ferling I."/>
            <person name="Riege K."/>
            <person name="Groth M."/>
            <person name="Westermann M."/>
            <person name="Marz M."/>
            <person name="Spaller T."/>
            <person name="Winckler T."/>
            <person name="Schaap P."/>
            <person name="Glockner G."/>
        </authorList>
    </citation>
    <scope>NUCLEOTIDE SEQUENCE [LARGE SCALE GENOMIC DNA]</scope>
    <source>
        <strain evidence="2 3">Jena</strain>
    </source>
</reference>
<name>A0A2P6MS85_9EUKA</name>
<keyword evidence="3" id="KW-1185">Reference proteome</keyword>
<evidence type="ECO:0000256" key="1">
    <source>
        <dbReference type="SAM" id="MobiDB-lite"/>
    </source>
</evidence>
<evidence type="ECO:0000313" key="3">
    <source>
        <dbReference type="Proteomes" id="UP000241769"/>
    </source>
</evidence>
<accession>A0A2P6MS85</accession>
<evidence type="ECO:0000313" key="2">
    <source>
        <dbReference type="EMBL" id="PRP74553.1"/>
    </source>
</evidence>
<gene>
    <name evidence="2" type="ORF">PROFUN_16185</name>
</gene>